<feature type="domain" description="Xylanase inhibitor C-terminal" evidence="3">
    <location>
        <begin position="113"/>
        <end position="223"/>
    </location>
</feature>
<keyword evidence="6" id="KW-1185">Reference proteome</keyword>
<feature type="domain" description="Xylanase inhibitor C-terminal" evidence="3">
    <location>
        <begin position="4818"/>
        <end position="4928"/>
    </location>
</feature>
<comment type="caution">
    <text evidence="5">The sequence shown here is derived from an EMBL/GenBank/DDBJ whole genome shotgun (WGS) entry which is preliminary data.</text>
</comment>
<protein>
    <submittedName>
        <fullName evidence="5">Aspartic peptidase domain superfamily</fullName>
    </submittedName>
</protein>
<feature type="domain" description="Xylanase inhibitor N-terminal" evidence="4">
    <location>
        <begin position="1376"/>
        <end position="1454"/>
    </location>
</feature>
<dbReference type="InterPro" id="IPR001461">
    <property type="entry name" value="Aspartic_peptidase_A1"/>
</dbReference>
<dbReference type="GO" id="GO:0005576">
    <property type="term" value="C:extracellular region"/>
    <property type="evidence" value="ECO:0007669"/>
    <property type="project" value="TreeGrafter"/>
</dbReference>
<feature type="domain" description="Xylanase inhibitor C-terminal" evidence="3">
    <location>
        <begin position="1882"/>
        <end position="1956"/>
    </location>
</feature>
<gene>
    <name evidence="5" type="ORF">ISN44_As07g010370</name>
</gene>
<proteinExistence type="inferred from homology"/>
<feature type="domain" description="Xylanase inhibitor C-terminal" evidence="3">
    <location>
        <begin position="2398"/>
        <end position="2508"/>
    </location>
</feature>
<accession>A0A8T2BQT4</accession>
<feature type="domain" description="Xylanase inhibitor C-terminal" evidence="3">
    <location>
        <begin position="2122"/>
        <end position="2232"/>
    </location>
</feature>
<evidence type="ECO:0000259" key="3">
    <source>
        <dbReference type="Pfam" id="PF14541"/>
    </source>
</evidence>
<feature type="domain" description="Xylanase inhibitor C-terminal" evidence="3">
    <location>
        <begin position="3502"/>
        <end position="3612"/>
    </location>
</feature>
<feature type="domain" description="Xylanase inhibitor C-terminal" evidence="3">
    <location>
        <begin position="941"/>
        <end position="1051"/>
    </location>
</feature>
<dbReference type="OrthoDB" id="1258937at2759"/>
<feature type="domain" description="Xylanase inhibitor C-terminal" evidence="3">
    <location>
        <begin position="1220"/>
        <end position="1330"/>
    </location>
</feature>
<feature type="domain" description="Xylanase inhibitor C-terminal" evidence="3">
    <location>
        <begin position="4300"/>
        <end position="4381"/>
    </location>
</feature>
<feature type="domain" description="Xylanase inhibitor C-terminal" evidence="3">
    <location>
        <begin position="3770"/>
        <end position="3866"/>
    </location>
</feature>
<dbReference type="Pfam" id="PF14541">
    <property type="entry name" value="TAXi_C"/>
    <property type="match status" value="18"/>
</dbReference>
<dbReference type="EMBL" id="JAEFBJ010000007">
    <property type="protein sequence ID" value="KAG7588720.1"/>
    <property type="molecule type" value="Genomic_DNA"/>
</dbReference>
<keyword evidence="2" id="KW-0378">Hydrolase</keyword>
<feature type="domain" description="Xylanase inhibitor C-terminal" evidence="3">
    <location>
        <begin position="2950"/>
        <end position="3060"/>
    </location>
</feature>
<feature type="domain" description="Xylanase inhibitor C-terminal" evidence="3">
    <location>
        <begin position="665"/>
        <end position="775"/>
    </location>
</feature>
<evidence type="ECO:0000313" key="6">
    <source>
        <dbReference type="Proteomes" id="UP000694251"/>
    </source>
</evidence>
<comment type="similarity">
    <text evidence="1">Belongs to the peptidase A1 family.</text>
</comment>
<sequence>MSLPLTNLLVATTPSDHAPAPPAKAHVSLLPDLAVVTTLAAALQITNFIFDCGATFLLKGLASGTVGMAGMGRHNIGLPPQFAAAFSFSQKFAVRNPQSILTAIKIVEKKQFQRLKINASIGFGGTKISSVNPYTVLESSIYKAFTSEFVKQTAARNITRVASEKPFGDACFSTKNVGVTRLGYAAPEIQLLLRSNDVVWRIFRANSMVSVSDDVICLGFVDGVNLCGVHIDCTVLVLFIFSPSSSAQPSFRPKALLLPVAKDQSTLQYTTVINQHIPLVPASVVFDLGGRELWVDCDKDYVSSTYQSPRCNYAECSRAGSTSCGTCFSPPRPGCRLASGTVGMAGMGRHNIGLPPQFAAAFSFSQKFAVRNPQSILTAIKIVEKKQFQRLKINASIGFGGTKISSVNPYTVLESSIYKAFTSEFVKQTAARNITRVASEKPFGDACFSTKNVGVTRLGYAAPEIQLLLRSNDVVWRIFRANSMVSVSDDVICLGFVDGVNLCGVHIDCTVLVLFIFSPSSSAQPSFRPKALLLPVAKDQSTLQYTTVINQHIPLVPASVVFDLGGRELWVDCDKDYVSSTYQSPRCNYAECSRAGSTSCGTCFSPPRPGCRLASGTVGMAGMGRHNIGLPPQFAAAFSFSQKFAVRNPQSILTAIKIVEKKQFQRLKINASIGFGGTKISSVNPYTVLESSIYKAFTSEFVKQTAARNITRVASEKPFGDACFSTKNVGVTRLGYAAPEIQLLLRSNDVVWRIFRANSMVSVSDDVICLGFVDGVNLCGVHIDCTVLVLFIFSPSSSAQPSFRPKALLLPVAKDQSTLQYTTVINQHIPLVPASVVFDLGGRELWVDCDKDYVSSTYQSPRCNYAECSRAGSTSCGTCFSPPRPGCRLASGTVGMAGMGRHNIGLPPQFAAAFSFSQKFAVRNPQSILTAIKIVEKKQFQRLKINASIGFGGTKISSVNPYTVLESSIYKAFTSEFVKQTAARNITRVASEKPFGDACFSTKNVGVTRLGYAAPEIQLLLRSNDVVWRIFRANSMVSVSDDVICLGFVDGVNLCGVHIDCTVLVLFIFSPSSSAQPSFRPKALLLPVAKDQSTLQYTTVINQHIPLVPASVVFDLGGRELWVDCDKDYVSSTYQSPRCNYAECSRAGSTSCGTCFSPPRPGCSNNTCGGLTDNQFYLRLSPNDAASHQSGEALLLRFPKVRNPQSILTAIKIVEKKQFQRLKINASIGFGGTKISSVNPYTVLESSIYKAFTSEFVKQTAARNITRVASEKPFGDACFSTKNVGVTRLGYAAPEIQLLLRSNDVVWRIFRANSMVSVSDDVICLGFVDGVNLCGVHIDCTVLVLFIFSPSSSAQPSFRPKALLLPVAKDQSTLQYTTVINQHIPLVPASVVFDLGGRELWVDCDKDYVSSTYQSPRCNYAECSRAGSTSCGTCFSPPRPGCSNNTCGGLTDNQFYLRLSPNDAASHQSGEALLLRFPKVRNPQSILTAIKIVEKKQFQRLKINASIGFGGTKISSVNPYTVLESSIYKAFTSEFVKQTAARNITRVASEKPFGDACFSTKNVGVTRLGYAAPEIQLLLRSNDVVWRIFRANSMVSVSDDVICLGFVDGVNLCGVHIDCTVLVLFIFSPSSSAQPSFRPKALLLPVAKDQSTLQYTTVINQHIPLVPASVVFDLGGRELWVDCDKDYVSSTYQSPRCNYAECSRAGSTSCGTCFSPPRPGCRLASGTVGMAGMGRHNIGLPPQFAAAFSFSQKFAVCLIPAKYRIRLRLFHLPISSLQLRRAHAPAPPAVAHVSLLPNLAVVTTLAAALQITNFIFDCGATFLLKGLASGTVGIAGMGRHNIGLPPQFAAAFSFSQKFAVCLTSGKGLHTMPLLINPVSTASAFSQAARNITRVASEKPFGDTCFSTKNVGVTRLGYAAPEIQLLLRSNDVVWRIFRANSMVSVSDDVICLGFVDGVNLCGVHIDCTVLVLFIFSPSSSAQPSFRPKALLLPVAKDQSTLQYTTVINQHIPLVPASVVFDLGGRELWVDCDKDYVSSTYQSPRCNYAECSRAGSTSCGTCFSPPRPGCRLASGTVGMAGMGRHNIGLPPQFAAAFSFSQKFAVRNPQSILTAIKIVEKKQFQRLKINASIGFGGTKISSVNPYTVLESSIYKAFTSEFVKQTAARNITRVASEKPFGDACFSTKNVGVTRLGYAAPEIQLLLRSNDVVWRIFRANSMVSVSDDVICLGFVDGVNLCGVHIDCTVLVLFIFSPSSSAQPSFRPKALLLPVAKDQSTLQYTTVINQHIPLVPASVVFDLGGRELWVDCDKDYVSSTYQSPRCNYAECSRAGSTSCGTCFSPPRPGCRLASGTVGMAGMGRHNIGLPPQFAAAFSFSQKFAVRNPQSILTAIKIVEKKQFQRLKINASIGFGGTKISSVNPYTVLESSIYKAFTSEFVKQTAARNITRVASEKPFGDACFSTKNVGVTRLGYAAPEIQLLLRSNDVVWRIFRANSMVSVSDDVICLGFVDGVNLCGVHIDCTVLVLFIFSPSSSAQPSFRPKALLLPVAKDQSTLQYTTVINQHIPLVPASVVFDLGGRELWVDCDKDYVSSTYQSPRCNYAECSRAGSTSCGTCFSPPRPGCRLASGTVGMAGMGRHNIGLPPQFAAAFSFSQKFAVRNPQSILTAIKIVEKKQFQRLKINASIGFGGTKISSVNPYTVLESSIYKAFTSEFVKQTAARNITRVASEKPFGDACFSTKNVGVTRLGYAAPEIQLLLRSNDVVWRIFRANSMVSVSDDVICLGFVDGVNLCGVHIDCTVLVLFIFSPSSSAQPSFRPKALLLPVAKDQSTLQYTTVINQHIPLVPASVVFDLGGRELWVDCDKDYVSSTYQSPRCNYAECSRAGSTSCGTCFSPPRPGCRLASGTVGMAGMGRHNIGLPPQFAAAFSFSQKFAVRNPQSILTAIKIVEKKQFQRLKINASIGFGGTKISSVNPYTVLESSIYKAFTSEFVKQTAARNITRVASEKPFGDACFSTKNVGVTRLGYAAPEIQLLLRSNDVVWRIFRANSMVSVSDDVICLGFVDGVNLCGVHIDCTVLVLFIFSPSSSAQPSFRPKALLLPVAKDQSTLQYTTVINQHIPLVPASVVFDLGGRELWVDCDKDYVSSTYQSPRCNYAECSRAGSTSCGTCFSPPRPGCRLASGTVGMAGMGRHNIGLPPQFAAAFSFSQKFAVRNPQSILTAIKIVEKKQFQRLKINASIGFGGTKISSVNPYTVLESSIYKAFTSEFVKQTAARNITRVASEKPFGDACFSTKNVGVTRLGYAAPEIQLLLRSNDVVWRIFRANSMVSVSDDVICLGFVDGVNLCGVHIDCTVLVLFIFSPSSSAQPSFRPKALLLPVAKDQSTLQYTTVINQHIPLVPASVVFDLGGRELWVDCDKDYVSSTYQSPRCNYAECSRAGSTSCGTCFSPPRPGCRLASGTVGMAGMGRHNIGLPPQFAAAFSFSQKFAVRNPQSILTAIKIVEKKQFQRLKINASIGFGGTKISSVNPYTVLESSIYKAFTSEFVKQTAARNITRVASEKPFGDACFSTKNVGVTRLGYAAPEIQLLLRSNDVVWRIFRANSMVSVSDDVICLGFVDGVNLCGVHIDCTVLVLFIFSPSSSAQPSFRPKALLLPVAKDQSTLQYTTVINQHIPLVPASVVFDLGGRELWVDCDKDYVSSTYQSPRCNYAECSTSCGTCFSPPRPGCRLASGTVGMAGMGRHNIGLPPQFAAAFSFSQKFAVCLIPAKVSKRCRFSSIRSVNPYTVLESSIYKAFTSEFVKQTAARNITRVASEKPFGDACFSTKNVGVTRLGYAAPEIQLLLRSNDVVWRIFRANSMVSVSDDVICLGFVDGVNLCGVHIDCTVLVLFIFSPSSSAQPSFRPKALLLPVAKDQSTLQYTTVINQHIPLVPASVVFDLGGRELWVDCDKDYVSSTYQSPRCNYAECSRAGSTSCGTCFSPPRPGCRLASGTVGMAGMGRHNIGLPPQFAAAFSFSQKFAVRNPQSILTAIKIVEKKQFQRLKINASIGFGGTKISSVNPYTVLESSIYKAFTSEFVKQTAARNITRVASEKPFGDACFSTKNVGVTRLDTPRRRFSFCFVATDVVWRIFRANSMVSVSDDVICLGFVDGVNLCGVHIDCTVLVLFIFSPSSSAQPSFRPKALLLPVAKDQSTLQYTTVINQHIPLVPASVVFDLGGRELWVDCDKDYVSSTYQSPRCNYAECSRAGSTSCGTCFSPPRPGCRLASGTVGMAGMGRHNIGLPPQFSRRVRNPQSILTAIKIVEKKQFQRLKINASIGFGGTKISSVNPYTVLESSIYKAFTSEFVKQTAARNITRVASEKPFGDACFSTKNVGVTCLGYAAPEIQLLLRVHIDCTVLVLFIFSPSSSAQPSFRPKALFLPVAKDQSTLQYTTVINQHIPLVPASVVFDLGGRELWVDCDKDYVSSTYQSPRCNYAECSRAGSTSCGTCFSPPRPGCRLASGTVGMAGMGRHNIGLPPQFTAAFSFSQKFAVRNPQSILTAIKIVEKKQFQRLKINASIGFGGTKISSVNPYTVLESSIYKAFMSEFVKQTAARNITRVASEKPFGDACFSTKNVGVTCLGYAAPEIQLLLRSNDVVWRIFRANSMVSISDDVICLGFVDGVNLCGVHIDCTVLVLFIFSPSSSAQPSFRPKALFLPVAKDQSTLQYTTVINQHIPLVPASVVFDLGGRELWVDCDKDYVSSTYQSPRCNYAECSRAGSTSCGTCFSPPRPGCRLASGTVGMAGMGRHNIGLPPQFAAAFSFSQKFAVRNPQSILTAIKIVEKKQFQRLKINASIGFGGTKISSVNPYTVLESSIYKAFTSEFVKQTAAWNITRVASEKPFGDACFSTKNVGVTCQRYAAPEIQLLLRSNDVVWTIFRANSMVSVTDDVICLGFVDGVNLCGDRRVPVER</sequence>
<dbReference type="GO" id="GO:0006508">
    <property type="term" value="P:proteolysis"/>
    <property type="evidence" value="ECO:0007669"/>
    <property type="project" value="UniProtKB-KW"/>
</dbReference>
<feature type="domain" description="Xylanase inhibitor C-terminal" evidence="3">
    <location>
        <begin position="3226"/>
        <end position="3336"/>
    </location>
</feature>
<dbReference type="PANTHER" id="PTHR47965:SF22">
    <property type="entry name" value="EUKARYOTIC ASPARTYL PROTEASE FAMILY PROTEIN"/>
    <property type="match status" value="1"/>
</dbReference>
<dbReference type="GO" id="GO:0005886">
    <property type="term" value="C:plasma membrane"/>
    <property type="evidence" value="ECO:0007669"/>
    <property type="project" value="TreeGrafter"/>
</dbReference>
<reference evidence="5 6" key="1">
    <citation type="submission" date="2020-12" db="EMBL/GenBank/DDBJ databases">
        <title>Concerted genomic and epigenomic changes stabilize Arabidopsis allopolyploids.</title>
        <authorList>
            <person name="Chen Z."/>
        </authorList>
    </citation>
    <scope>NUCLEOTIDE SEQUENCE [LARGE SCALE GENOMIC DNA]</scope>
    <source>
        <strain evidence="5">As9502</strain>
        <tissue evidence="5">Leaf</tissue>
    </source>
</reference>
<feature type="domain" description="Xylanase inhibitor C-terminal" evidence="3">
    <location>
        <begin position="4542"/>
        <end position="4652"/>
    </location>
</feature>
<feature type="domain" description="Xylanase inhibitor C-terminal" evidence="3">
    <location>
        <begin position="2674"/>
        <end position="2784"/>
    </location>
</feature>
<feature type="domain" description="Xylanase inhibitor N-terminal" evidence="4">
    <location>
        <begin position="40"/>
        <end position="93"/>
    </location>
</feature>
<feature type="domain" description="Xylanase inhibitor C-terminal" evidence="3">
    <location>
        <begin position="389"/>
        <end position="499"/>
    </location>
</feature>
<name>A0A8T2BQT4_ARASU</name>
<feature type="domain" description="Xylanase inhibitor C-terminal" evidence="3">
    <location>
        <begin position="1499"/>
        <end position="1609"/>
    </location>
</feature>
<dbReference type="InterPro" id="IPR032861">
    <property type="entry name" value="TAXi_N"/>
</dbReference>
<feature type="domain" description="Xylanase inhibitor N-terminal" evidence="4">
    <location>
        <begin position="3658"/>
        <end position="3720"/>
    </location>
</feature>
<evidence type="ECO:0000256" key="1">
    <source>
        <dbReference type="ARBA" id="ARBA00007447"/>
    </source>
</evidence>
<dbReference type="Pfam" id="PF14543">
    <property type="entry name" value="TAXi_N"/>
    <property type="match status" value="5"/>
</dbReference>
<evidence type="ECO:0000313" key="5">
    <source>
        <dbReference type="EMBL" id="KAG7588720.1"/>
    </source>
</evidence>
<dbReference type="GO" id="GO:0005794">
    <property type="term" value="C:Golgi apparatus"/>
    <property type="evidence" value="ECO:0007669"/>
    <property type="project" value="TreeGrafter"/>
</dbReference>
<organism evidence="5 6">
    <name type="scientific">Arabidopsis suecica</name>
    <name type="common">Swedish thale-cress</name>
    <name type="synonym">Cardaminopsis suecica</name>
    <dbReference type="NCBI Taxonomy" id="45249"/>
    <lineage>
        <taxon>Eukaryota</taxon>
        <taxon>Viridiplantae</taxon>
        <taxon>Streptophyta</taxon>
        <taxon>Embryophyta</taxon>
        <taxon>Tracheophyta</taxon>
        <taxon>Spermatophyta</taxon>
        <taxon>Magnoliopsida</taxon>
        <taxon>eudicotyledons</taxon>
        <taxon>Gunneridae</taxon>
        <taxon>Pentapetalae</taxon>
        <taxon>rosids</taxon>
        <taxon>malvids</taxon>
        <taxon>Brassicales</taxon>
        <taxon>Brassicaceae</taxon>
        <taxon>Camelineae</taxon>
        <taxon>Arabidopsis</taxon>
    </lineage>
</organism>
<keyword evidence="2" id="KW-0645">Protease</keyword>
<evidence type="ECO:0000256" key="2">
    <source>
        <dbReference type="ARBA" id="ARBA00022670"/>
    </source>
</evidence>
<feature type="domain" description="Xylanase inhibitor N-terminal" evidence="4">
    <location>
        <begin position="1097"/>
        <end position="1175"/>
    </location>
</feature>
<dbReference type="PANTHER" id="PTHR47965">
    <property type="entry name" value="ASPARTYL PROTEASE-RELATED"/>
    <property type="match status" value="1"/>
</dbReference>
<dbReference type="Proteomes" id="UP000694251">
    <property type="component" value="Chromosome 7"/>
</dbReference>
<feature type="domain" description="Xylanase inhibitor C-terminal" evidence="3">
    <location>
        <begin position="4032"/>
        <end position="4142"/>
    </location>
</feature>
<feature type="domain" description="Xylanase inhibitor N-terminal" evidence="4">
    <location>
        <begin position="1806"/>
        <end position="1865"/>
    </location>
</feature>
<evidence type="ECO:0000259" key="4">
    <source>
        <dbReference type="Pfam" id="PF14543"/>
    </source>
</evidence>
<dbReference type="GO" id="GO:0004190">
    <property type="term" value="F:aspartic-type endopeptidase activity"/>
    <property type="evidence" value="ECO:0007669"/>
    <property type="project" value="InterPro"/>
</dbReference>
<dbReference type="InterPro" id="IPR032799">
    <property type="entry name" value="TAXi_C"/>
</dbReference>